<dbReference type="KEGG" id="lbc:LACBIDRAFT_328544"/>
<dbReference type="Proteomes" id="UP000001194">
    <property type="component" value="Unassembled WGS sequence"/>
</dbReference>
<sequence>MSAPTSQPCCSARRTTTTAPDHESEPDSAPSPVKSPKPKKGQKRFQSNADEGASKRKKKDNNNTNTNTDNEAIDNTTGGDDMSGELGRAARGRGRGGKAKAAPSRGKGGKRGGKGKTSVEKKLEEEGTTVAPPEHHAQSLTSSYLPPAPSISSSCVQQEHEPITKGKSGMSKDSEDFSDQRNSSSDNEEKSSSPSPDYSTIKIGPPVGRHCTMPTKSIVPQREVDTDIPMASPDQERVTSTTQLEKAKPKIKALDLANTFHSSTDSYRILWIPARIQ</sequence>
<proteinExistence type="predicted"/>
<dbReference type="RefSeq" id="XP_001882660.1">
    <property type="nucleotide sequence ID" value="XM_001882625.1"/>
</dbReference>
<dbReference type="GeneID" id="6078227"/>
<dbReference type="AlphaFoldDB" id="B0DF82"/>
<evidence type="ECO:0000256" key="1">
    <source>
        <dbReference type="SAM" id="MobiDB-lite"/>
    </source>
</evidence>
<keyword evidence="3" id="KW-1185">Reference proteome</keyword>
<evidence type="ECO:0000313" key="3">
    <source>
        <dbReference type="Proteomes" id="UP000001194"/>
    </source>
</evidence>
<protein>
    <submittedName>
        <fullName evidence="2">Predicted protein</fullName>
    </submittedName>
</protein>
<organism evidence="3">
    <name type="scientific">Laccaria bicolor (strain S238N-H82 / ATCC MYA-4686)</name>
    <name type="common">Bicoloured deceiver</name>
    <name type="synonym">Laccaria laccata var. bicolor</name>
    <dbReference type="NCBI Taxonomy" id="486041"/>
    <lineage>
        <taxon>Eukaryota</taxon>
        <taxon>Fungi</taxon>
        <taxon>Dikarya</taxon>
        <taxon>Basidiomycota</taxon>
        <taxon>Agaricomycotina</taxon>
        <taxon>Agaricomycetes</taxon>
        <taxon>Agaricomycetidae</taxon>
        <taxon>Agaricales</taxon>
        <taxon>Agaricineae</taxon>
        <taxon>Hydnangiaceae</taxon>
        <taxon>Laccaria</taxon>
    </lineage>
</organism>
<feature type="compositionally biased region" description="Basic and acidic residues" evidence="1">
    <location>
        <begin position="158"/>
        <end position="179"/>
    </location>
</feature>
<feature type="compositionally biased region" description="Polar residues" evidence="1">
    <location>
        <begin position="138"/>
        <end position="157"/>
    </location>
</feature>
<dbReference type="InParanoid" id="B0DF82"/>
<feature type="region of interest" description="Disordered" evidence="1">
    <location>
        <begin position="1"/>
        <end position="218"/>
    </location>
</feature>
<name>B0DF82_LACBS</name>
<reference evidence="2 3" key="1">
    <citation type="journal article" date="2008" name="Nature">
        <title>The genome of Laccaria bicolor provides insights into mycorrhizal symbiosis.</title>
        <authorList>
            <person name="Martin F."/>
            <person name="Aerts A."/>
            <person name="Ahren D."/>
            <person name="Brun A."/>
            <person name="Danchin E.G.J."/>
            <person name="Duchaussoy F."/>
            <person name="Gibon J."/>
            <person name="Kohler A."/>
            <person name="Lindquist E."/>
            <person name="Pereda V."/>
            <person name="Salamov A."/>
            <person name="Shapiro H.J."/>
            <person name="Wuyts J."/>
            <person name="Blaudez D."/>
            <person name="Buee M."/>
            <person name="Brokstein P."/>
            <person name="Canbaeck B."/>
            <person name="Cohen D."/>
            <person name="Courty P.E."/>
            <person name="Coutinho P.M."/>
            <person name="Delaruelle C."/>
            <person name="Detter J.C."/>
            <person name="Deveau A."/>
            <person name="DiFazio S."/>
            <person name="Duplessis S."/>
            <person name="Fraissinet-Tachet L."/>
            <person name="Lucic E."/>
            <person name="Frey-Klett P."/>
            <person name="Fourrey C."/>
            <person name="Feussner I."/>
            <person name="Gay G."/>
            <person name="Grimwood J."/>
            <person name="Hoegger P.J."/>
            <person name="Jain P."/>
            <person name="Kilaru S."/>
            <person name="Labbe J."/>
            <person name="Lin Y.C."/>
            <person name="Legue V."/>
            <person name="Le Tacon F."/>
            <person name="Marmeisse R."/>
            <person name="Melayah D."/>
            <person name="Montanini B."/>
            <person name="Muratet M."/>
            <person name="Nehls U."/>
            <person name="Niculita-Hirzel H."/>
            <person name="Oudot-Le Secq M.P."/>
            <person name="Peter M."/>
            <person name="Quesneville H."/>
            <person name="Rajashekar B."/>
            <person name="Reich M."/>
            <person name="Rouhier N."/>
            <person name="Schmutz J."/>
            <person name="Yin T."/>
            <person name="Chalot M."/>
            <person name="Henrissat B."/>
            <person name="Kuees U."/>
            <person name="Lucas S."/>
            <person name="Van de Peer Y."/>
            <person name="Podila G.K."/>
            <person name="Polle A."/>
            <person name="Pukkila P.J."/>
            <person name="Richardson P.M."/>
            <person name="Rouze P."/>
            <person name="Sanders I.R."/>
            <person name="Stajich J.E."/>
            <person name="Tunlid A."/>
            <person name="Tuskan G."/>
            <person name="Grigoriev I.V."/>
        </authorList>
    </citation>
    <scope>NUCLEOTIDE SEQUENCE [LARGE SCALE GENOMIC DNA]</scope>
    <source>
        <strain evidence="3">S238N-H82 / ATCC MYA-4686</strain>
    </source>
</reference>
<gene>
    <name evidence="2" type="ORF">LACBIDRAFT_328544</name>
</gene>
<accession>B0DF82</accession>
<evidence type="ECO:0000313" key="2">
    <source>
        <dbReference type="EMBL" id="EDR06813.1"/>
    </source>
</evidence>
<dbReference type="EMBL" id="DS547107">
    <property type="protein sequence ID" value="EDR06813.1"/>
    <property type="molecule type" value="Genomic_DNA"/>
</dbReference>
<feature type="compositionally biased region" description="Low complexity" evidence="1">
    <location>
        <begin position="62"/>
        <end position="77"/>
    </location>
</feature>
<dbReference type="HOGENOM" id="CLU_1004981_0_0_1"/>
<feature type="compositionally biased region" description="Polar residues" evidence="1">
    <location>
        <begin position="1"/>
        <end position="19"/>
    </location>
</feature>